<protein>
    <submittedName>
        <fullName evidence="2">YbaB/EbfC DNA-binding family protein</fullName>
    </submittedName>
</protein>
<sequence length="201" mass="21230">MSSASERIQEMMRKFEEQAQKASELQSKMQDMQGTASSQDRSVTVTVAPSGAVLDLRLAPNAVRQSANELQQQIMATIRQATAIAAEQMNDAVAPILGDQFDKFQEAFNVEGMAIKPTAVDETPEQASPTPPPAPNTPPSAGPAAPQRPPSAGPAAPQRPPSAGPAAPQRPPSAGPATPQRPPQRSTDYDDDDFSSGSFLR</sequence>
<dbReference type="Proteomes" id="UP000199529">
    <property type="component" value="Unassembled WGS sequence"/>
</dbReference>
<dbReference type="SUPFAM" id="SSF82607">
    <property type="entry name" value="YbaB-like"/>
    <property type="match status" value="1"/>
</dbReference>
<feature type="compositionally biased region" description="Basic and acidic residues" evidence="1">
    <location>
        <begin position="7"/>
        <end position="19"/>
    </location>
</feature>
<proteinExistence type="predicted"/>
<dbReference type="OrthoDB" id="3692582at2"/>
<gene>
    <name evidence="2" type="ORF">SAMN05216215_105365</name>
</gene>
<dbReference type="InterPro" id="IPR004401">
    <property type="entry name" value="YbaB/EbfC"/>
</dbReference>
<name>A0A1H3REX2_9PSEU</name>
<accession>A0A1H3REX2</accession>
<reference evidence="3" key="1">
    <citation type="submission" date="2016-10" db="EMBL/GenBank/DDBJ databases">
        <authorList>
            <person name="Varghese N."/>
            <person name="Submissions S."/>
        </authorList>
    </citation>
    <scope>NUCLEOTIDE SEQUENCE [LARGE SCALE GENOMIC DNA]</scope>
    <source>
        <strain evidence="3">CGMCC 4.3530</strain>
    </source>
</reference>
<organism evidence="2 3">
    <name type="scientific">Saccharopolyspora shandongensis</name>
    <dbReference type="NCBI Taxonomy" id="418495"/>
    <lineage>
        <taxon>Bacteria</taxon>
        <taxon>Bacillati</taxon>
        <taxon>Actinomycetota</taxon>
        <taxon>Actinomycetes</taxon>
        <taxon>Pseudonocardiales</taxon>
        <taxon>Pseudonocardiaceae</taxon>
        <taxon>Saccharopolyspora</taxon>
    </lineage>
</organism>
<dbReference type="Pfam" id="PF02575">
    <property type="entry name" value="YbaB_DNA_bd"/>
    <property type="match status" value="1"/>
</dbReference>
<feature type="region of interest" description="Disordered" evidence="1">
    <location>
        <begin position="120"/>
        <end position="201"/>
    </location>
</feature>
<feature type="compositionally biased region" description="Polar residues" evidence="1">
    <location>
        <begin position="20"/>
        <end position="44"/>
    </location>
</feature>
<dbReference type="RefSeq" id="WP_143061224.1">
    <property type="nucleotide sequence ID" value="NZ_FNOK01000053.1"/>
</dbReference>
<keyword evidence="2" id="KW-0238">DNA-binding</keyword>
<dbReference type="GO" id="GO:0003677">
    <property type="term" value="F:DNA binding"/>
    <property type="evidence" value="ECO:0007669"/>
    <property type="project" value="UniProtKB-KW"/>
</dbReference>
<dbReference type="Gene3D" id="3.30.1310.10">
    <property type="entry name" value="Nucleoid-associated protein YbaB-like domain"/>
    <property type="match status" value="1"/>
</dbReference>
<dbReference type="InterPro" id="IPR036894">
    <property type="entry name" value="YbaB-like_sf"/>
</dbReference>
<feature type="compositionally biased region" description="Pro residues" evidence="1">
    <location>
        <begin position="129"/>
        <end position="182"/>
    </location>
</feature>
<evidence type="ECO:0000256" key="1">
    <source>
        <dbReference type="SAM" id="MobiDB-lite"/>
    </source>
</evidence>
<evidence type="ECO:0000313" key="3">
    <source>
        <dbReference type="Proteomes" id="UP000199529"/>
    </source>
</evidence>
<feature type="region of interest" description="Disordered" evidence="1">
    <location>
        <begin position="1"/>
        <end position="44"/>
    </location>
</feature>
<dbReference type="AlphaFoldDB" id="A0A1H3REX2"/>
<keyword evidence="3" id="KW-1185">Reference proteome</keyword>
<evidence type="ECO:0000313" key="2">
    <source>
        <dbReference type="EMBL" id="SDZ23821.1"/>
    </source>
</evidence>
<dbReference type="EMBL" id="FNOK01000053">
    <property type="protein sequence ID" value="SDZ23821.1"/>
    <property type="molecule type" value="Genomic_DNA"/>
</dbReference>
<dbReference type="STRING" id="418495.SAMN05216215_105365"/>